<gene>
    <name evidence="2" type="ORF">TCM_006410</name>
</gene>
<dbReference type="PROSITE" id="PS51485">
    <property type="entry name" value="PHYTOCYANIN"/>
    <property type="match status" value="1"/>
</dbReference>
<dbReference type="Pfam" id="PF02298">
    <property type="entry name" value="Cu_bind_like"/>
    <property type="match status" value="1"/>
</dbReference>
<evidence type="ECO:0000313" key="3">
    <source>
        <dbReference type="Proteomes" id="UP000026915"/>
    </source>
</evidence>
<dbReference type="AlphaFoldDB" id="A0A061DXD6"/>
<dbReference type="InParanoid" id="A0A061DXD6"/>
<dbReference type="HOGENOM" id="CLU_2676042_0_0_1"/>
<dbReference type="InterPro" id="IPR008972">
    <property type="entry name" value="Cupredoxin"/>
</dbReference>
<dbReference type="SUPFAM" id="SSF49503">
    <property type="entry name" value="Cupredoxins"/>
    <property type="match status" value="1"/>
</dbReference>
<keyword evidence="3" id="KW-1185">Reference proteome</keyword>
<name>A0A061DXD6_THECC</name>
<dbReference type="STRING" id="3641.A0A061DXD6"/>
<accession>A0A061DXD6</accession>
<dbReference type="EMBL" id="CM001880">
    <property type="protein sequence ID" value="EOX97365.1"/>
    <property type="molecule type" value="Genomic_DNA"/>
</dbReference>
<evidence type="ECO:0000313" key="2">
    <source>
        <dbReference type="EMBL" id="EOX97365.1"/>
    </source>
</evidence>
<sequence length="75" mass="8462">MAQPRVFEIIAKGWSFNVENWNGKKFLPDDVLIFNYDPAIHNVISVNQVSYDTCTLGSNFKAYQSGHDQIVLAKG</sequence>
<dbReference type="GO" id="GO:0009055">
    <property type="term" value="F:electron transfer activity"/>
    <property type="evidence" value="ECO:0007669"/>
    <property type="project" value="InterPro"/>
</dbReference>
<reference evidence="2 3" key="1">
    <citation type="journal article" date="2013" name="Genome Biol.">
        <title>The genome sequence of the most widely cultivated cacao type and its use to identify candidate genes regulating pod color.</title>
        <authorList>
            <person name="Motamayor J.C."/>
            <person name="Mockaitis K."/>
            <person name="Schmutz J."/>
            <person name="Haiminen N."/>
            <person name="Iii D.L."/>
            <person name="Cornejo O."/>
            <person name="Findley S.D."/>
            <person name="Zheng P."/>
            <person name="Utro F."/>
            <person name="Royaert S."/>
            <person name="Saski C."/>
            <person name="Jenkins J."/>
            <person name="Podicheti R."/>
            <person name="Zhao M."/>
            <person name="Scheffler B.E."/>
            <person name="Stack J.C."/>
            <person name="Feltus F.A."/>
            <person name="Mustiga G.M."/>
            <person name="Amores F."/>
            <person name="Phillips W."/>
            <person name="Marelli J.P."/>
            <person name="May G.D."/>
            <person name="Shapiro H."/>
            <person name="Ma J."/>
            <person name="Bustamante C.D."/>
            <person name="Schnell R.J."/>
            <person name="Main D."/>
            <person name="Gilbert D."/>
            <person name="Parida L."/>
            <person name="Kuhn D.N."/>
        </authorList>
    </citation>
    <scope>NUCLEOTIDE SEQUENCE [LARGE SCALE GENOMIC DNA]</scope>
    <source>
        <strain evidence="3">cv. Matina 1-6</strain>
    </source>
</reference>
<protein>
    <recommendedName>
        <fullName evidence="1">Phytocyanin domain-containing protein</fullName>
    </recommendedName>
</protein>
<dbReference type="Gene3D" id="2.60.40.420">
    <property type="entry name" value="Cupredoxins - blue copper proteins"/>
    <property type="match status" value="1"/>
</dbReference>
<proteinExistence type="predicted"/>
<dbReference type="Proteomes" id="UP000026915">
    <property type="component" value="Chromosome 2"/>
</dbReference>
<organism evidence="2 3">
    <name type="scientific">Theobroma cacao</name>
    <name type="common">Cacao</name>
    <name type="synonym">Cocoa</name>
    <dbReference type="NCBI Taxonomy" id="3641"/>
    <lineage>
        <taxon>Eukaryota</taxon>
        <taxon>Viridiplantae</taxon>
        <taxon>Streptophyta</taxon>
        <taxon>Embryophyta</taxon>
        <taxon>Tracheophyta</taxon>
        <taxon>Spermatophyta</taxon>
        <taxon>Magnoliopsida</taxon>
        <taxon>eudicotyledons</taxon>
        <taxon>Gunneridae</taxon>
        <taxon>Pentapetalae</taxon>
        <taxon>rosids</taxon>
        <taxon>malvids</taxon>
        <taxon>Malvales</taxon>
        <taxon>Malvaceae</taxon>
        <taxon>Byttnerioideae</taxon>
        <taxon>Theobroma</taxon>
    </lineage>
</organism>
<dbReference type="InterPro" id="IPR003245">
    <property type="entry name" value="Phytocyanin_dom"/>
</dbReference>
<feature type="domain" description="Phytocyanin" evidence="1">
    <location>
        <begin position="5"/>
        <end position="75"/>
    </location>
</feature>
<dbReference type="Gramene" id="EOX97365">
    <property type="protein sequence ID" value="EOX97365"/>
    <property type="gene ID" value="TCM_006410"/>
</dbReference>
<evidence type="ECO:0000259" key="1">
    <source>
        <dbReference type="PROSITE" id="PS51485"/>
    </source>
</evidence>